<evidence type="ECO:0000313" key="3">
    <source>
        <dbReference type="Proteomes" id="UP000231644"/>
    </source>
</evidence>
<dbReference type="AlphaFoldDB" id="A0A1I1JC78"/>
<evidence type="ECO:0008006" key="4">
    <source>
        <dbReference type="Google" id="ProtNLM"/>
    </source>
</evidence>
<dbReference type="RefSeq" id="WP_093451104.1">
    <property type="nucleotide sequence ID" value="NZ_FNZG01000002.1"/>
</dbReference>
<dbReference type="EMBL" id="FOLX01000001">
    <property type="protein sequence ID" value="SFC45985.1"/>
    <property type="molecule type" value="Genomic_DNA"/>
</dbReference>
<feature type="chain" id="PRO_5014180078" description="Lipoprotein" evidence="1">
    <location>
        <begin position="21"/>
        <end position="204"/>
    </location>
</feature>
<reference evidence="2 3" key="1">
    <citation type="submission" date="2016-10" db="EMBL/GenBank/DDBJ databases">
        <authorList>
            <person name="de Groot N.N."/>
        </authorList>
    </citation>
    <scope>NUCLEOTIDE SEQUENCE [LARGE SCALE GENOMIC DNA]</scope>
    <source>
        <strain evidence="2 3">DSM 29619</strain>
    </source>
</reference>
<evidence type="ECO:0000313" key="2">
    <source>
        <dbReference type="EMBL" id="SFC45985.1"/>
    </source>
</evidence>
<dbReference type="STRING" id="517719.SAMN05421762_0976"/>
<gene>
    <name evidence="2" type="ORF">SAMN05421762_0976</name>
</gene>
<name>A0A1I1JC78_9RHOB</name>
<dbReference type="OrthoDB" id="7834608at2"/>
<organism evidence="2 3">
    <name type="scientific">Pseudooceanicola nitratireducens</name>
    <dbReference type="NCBI Taxonomy" id="517719"/>
    <lineage>
        <taxon>Bacteria</taxon>
        <taxon>Pseudomonadati</taxon>
        <taxon>Pseudomonadota</taxon>
        <taxon>Alphaproteobacteria</taxon>
        <taxon>Rhodobacterales</taxon>
        <taxon>Paracoccaceae</taxon>
        <taxon>Pseudooceanicola</taxon>
    </lineage>
</organism>
<keyword evidence="3" id="KW-1185">Reference proteome</keyword>
<protein>
    <recommendedName>
        <fullName evidence="4">Lipoprotein</fullName>
    </recommendedName>
</protein>
<accession>A0A1I1JC78</accession>
<evidence type="ECO:0000256" key="1">
    <source>
        <dbReference type="SAM" id="SignalP"/>
    </source>
</evidence>
<dbReference type="Proteomes" id="UP000231644">
    <property type="component" value="Unassembled WGS sequence"/>
</dbReference>
<proteinExistence type="predicted"/>
<sequence length="204" mass="22157">MIRKLAAMALLVLAAACTDVSDLQEAPADLGQFRLGHNVVVASKMRQAALSRDATEEEWVTALQAAVEERFGRYEGERLYHLGISVEGFSIAPPGVPLVASPKSVLIIRATLWDDALGRKLNEEAKQFTVFETFSGSTIVGSGLTQTKEEQIQNLSRSAAKLVQNWMLQNPEWFPGIGEQPAAAASDETTDEIVEKNDNLATEG</sequence>
<feature type="signal peptide" evidence="1">
    <location>
        <begin position="1"/>
        <end position="20"/>
    </location>
</feature>
<keyword evidence="1" id="KW-0732">Signal</keyword>
<dbReference type="PROSITE" id="PS51257">
    <property type="entry name" value="PROKAR_LIPOPROTEIN"/>
    <property type="match status" value="1"/>
</dbReference>